<feature type="region of interest" description="Disordered" evidence="3">
    <location>
        <begin position="3826"/>
        <end position="3845"/>
    </location>
</feature>
<feature type="region of interest" description="Disordered" evidence="3">
    <location>
        <begin position="1388"/>
        <end position="1413"/>
    </location>
</feature>
<feature type="domain" description="Fibronectin type-III" evidence="4">
    <location>
        <begin position="586"/>
        <end position="679"/>
    </location>
</feature>
<dbReference type="InterPro" id="IPR003961">
    <property type="entry name" value="FN3_dom"/>
</dbReference>
<dbReference type="InterPro" id="IPR015919">
    <property type="entry name" value="Cadherin-like_sf"/>
</dbReference>
<proteinExistence type="predicted"/>
<dbReference type="Gene3D" id="2.60.40.1170">
    <property type="entry name" value="Mu homology domain, subdomain B"/>
    <property type="match status" value="1"/>
</dbReference>
<dbReference type="SMART" id="SM00060">
    <property type="entry name" value="FN3"/>
    <property type="match status" value="2"/>
</dbReference>
<keyword evidence="2" id="KW-0624">Polysaccharide degradation</keyword>
<dbReference type="GO" id="GO:0016020">
    <property type="term" value="C:membrane"/>
    <property type="evidence" value="ECO:0007669"/>
    <property type="project" value="InterPro"/>
</dbReference>
<dbReference type="InterPro" id="IPR036116">
    <property type="entry name" value="FN3_sf"/>
</dbReference>
<evidence type="ECO:0000256" key="3">
    <source>
        <dbReference type="SAM" id="MobiDB-lite"/>
    </source>
</evidence>
<dbReference type="PANTHER" id="PTHR34819:SF3">
    <property type="entry name" value="CELL SURFACE PROTEIN"/>
    <property type="match status" value="1"/>
</dbReference>
<dbReference type="InterPro" id="IPR013783">
    <property type="entry name" value="Ig-like_fold"/>
</dbReference>
<dbReference type="InterPro" id="IPR057687">
    <property type="entry name" value="DUF7927"/>
</dbReference>
<dbReference type="PANTHER" id="PTHR34819">
    <property type="entry name" value="LARGE CYSTEINE-RICH PERIPLASMIC PROTEIN OMCB"/>
    <property type="match status" value="1"/>
</dbReference>
<dbReference type="STRING" id="1036181.SAMN05421756_112101"/>
<organism evidence="5 6">
    <name type="scientific">Microlunatus flavus</name>
    <dbReference type="NCBI Taxonomy" id="1036181"/>
    <lineage>
        <taxon>Bacteria</taxon>
        <taxon>Bacillati</taxon>
        <taxon>Actinomycetota</taxon>
        <taxon>Actinomycetes</taxon>
        <taxon>Propionibacteriales</taxon>
        <taxon>Propionibacteriaceae</taxon>
        <taxon>Microlunatus</taxon>
    </lineage>
</organism>
<evidence type="ECO:0000313" key="6">
    <source>
        <dbReference type="Proteomes" id="UP000198504"/>
    </source>
</evidence>
<gene>
    <name evidence="5" type="ORF">SAMN05421756_112101</name>
</gene>
<sequence length="3893" mass="382614">MGDASLRVRPRSGRPLVLLLCVALLGGMLAVVAPVRAMAAGTVLFQNGFHNRTVDGTGAATKPALISGSTNTACLSASGNTSTPPLLSCTSATDAQGSGKLRLTAAAGSQLGGVYGATSFPTSSGLDVTFNAYQYGGGGADGMSFVLAAVDPTNPAPPTTIGQGGGSLGYSPNGGVAGLPNAYLGVGLDVYGNYSAPDWQGTGCTSRTNITASVPGAVVVRGPGNGTVGYCGLSTSYAGTTASRVTLRATTRSASVVPVQVLINPGTTTFTSDTGQTVAAGTYKVIFTPVGSTTKNIQSGTLPTVPTSLYSSSTWLNANGYPKQLAFGFIGSTGGVTDYHEADEVKVVTFNAVAQLAVTSTSYVAPTPATGEPVSYVVTPSVQSGVDVNRPVTMTQTVPAGVTPLGAYGSGWTCAKPTGQTITCTTTASAFTNGTTLPAITVVAVVTGSGVTASTVQNGSTSAVSSENANPASATVTTPGTLPTAPSGLTLSPTSGATTGGGTVTISGTNVSGATAIEIGTTAEQQAGTPVVLLPCSATVTTACFTVSGGSLVVSSWPARSAPAAVGVRVVTLGVQGSATYTYAARPATPTAPSATAGTTSATVTWTAPDPNGSPVTGYVVTPYLGGVAQTPVTVDGSSTTRTVTGLTAGGSYTFTVAATNAYGTSAASPASSAVVPYTLPDAPTVTAVSAGTSSATLTWTAPSGTGFTPLTGYVVTPYVGTVAQTPTTFSGTTTTRTVTGLTPGTAYTFRVAAVNAAGTGPASASSAAVTPNASPSLTFAAPPSGEVGVAYSRQLTVNDGTGPYTWSVSAGALPAGLTLNTTTGLLSGTPTAAGTASFTVQVTDASGQSATRAVNLVVAARPTLTFTPASGEVGVAYDQSPTLSGGTAPFTWSVTAGSLPPGVSLDPATGALRGTPTTAGSYSVTVQVSDAFAQTASRTVGVVVAAQPTLGVGSSTSPQVGVAYSNTFPVTGGTGPYTWSVSAGSLPAGLALAAGTGALTGTPTTAGAYSATITVVDAFGQTASRTFAGTVAPGPLVITKTANASSTVAGGTATFTTTVANTGPASSDVSLTDPLAGVLDDATYNGDARATVGTVSYASPTLTWTGTLAPGATATITYSVRVANPVRGDQVLAGTVTSGTLGTNCASGSTDARCTATVTVSGLGIVKTANVASTTPGSPVRFTVTATNTGRTAFVGATFTDDLTGVLDDAAYGGDARASSGSVSFAGSALTWTGNLAAGAAVTLTYTVTVSDPDPGDRTLRGTVTSPTAGSVCPGSGPAASCTAAVTVLVPALSITDAAAVSTTTPGSAVPHTVTIANTGQTAYAGTAVAIALAGALDDAAYAGDASASSGGVGYDADGGTLTWTGDLAVGATATVTFTLTVANPDSGDRSLSTTASSTAAGSTCPPGSTRTACTSRVAVRVPALSITKTSDVSSTTPGSVVRWTVLVANTGQTPYTGAGLTDPLEGVLDDATFGGDLAATTGTARLDGAAVRWSGDLAVGATATVTYSVTVADPDAGDRSLTGTVVSTTPFATCAPGSADPRCTSTVPVLVPGLRLAVTTDVASTIPGAPVRYTVTATNTGQTAYTGVPVSVDLSGALDDAAYDNDFSASAGSLAAPANGALVWTLDLPVGASATATGSLTVRDPDPADRSLVVTAVSAAPGSACPTASADPACTSTVPVLLPGLTLTKTASVTTVQPGQPVTYTITATNDGQSVQQAASLTDPLAAVLTDATFDGTVTASTGTASYADGTVAWTGRLEPGQSATVAYTVVVRDPDPGDKLLLNTVVSSAPGSNCRSGSGDARCTSVVRVLVPQLTLAVTADHATTVPGALVGFTATLTNSGGTTYAGTTVEGALGALLDDAVLVGDVSSSSGAATVSGGVLRWSGSLAPGARATVTFSARVNAADVGDDLLTVALTSSASGSTCAAGGSDPRCRVTVPVARLVIERQAQETTATPGSTIHIPAVYTNTGQVPYSRITVVHPRGDSADDVYPTGADTASSGTLVRTDDEIRWTGDIAVGGSVRVDITRVVRDPDPGNHVITATITSDAPGNNCLPGSGDPRCTFRIPVLEPGLTITKSVDTSFVVPGGTARWTLTVANTGETPQTGATVVDNLAGVLDDATFPGDATASRGTLDADGSTLTWTGDLEVGASATITYSVVASDPGTGDKAMVNTVSSSAAGSSCPPGGASAACRVTVPVRTPALTITKTSDVPYATEGGDVVYTVTVANTGQTTYPAASFSDSLAGVLTDATYAGDARASSGTVGWTSPTLTWSGRLAPGESATVTYRVLVASPNSGTALRNTVVSPDAGSNCATSSTDARCTSTVSLVPTVALTVAKRADAAYAVPGGKLTYTLTATNSSARTIETATVTDPLGDVLDDAAYDGDVTASTGTATFDGSAVRWSGSLPTDGSVTLTYSVTVSAGITGNQLLADHVVSTTNRSSTNCVPGSTDARCTTALAVARLQIAQAYTETSTTPGSLVHLRATFTNTGRYPYTGVTVLSPSAGTVDDADPTGDQTATSGTLALTSSGISWTGNLDVGQTVTVTGTLTVRDPDQGDRLLTGTLVTDAPGSSCGAGSTDPACTARLPVLLPALSITKTADATSVTPGGTARFTITVANTGETAYAGASVTDSLVGVLDDAAYAGGATATGGTLAYTAPDLTWTGDLAVGASVTITYAVTANRPANGDKTMVNTVSSDAPGSTCPPGGGGAACRSMVSVLTPALTLEASTSRTTASPGDTVTYTYVATNTGQTTYRAASFTAPLAGLLDDAAVGPASATRGTVTRTASALTWTGGLAPGESATVTLDVVVADPVTGDFRLDQTLVSTNQGSTCPPAGGGPACTTDVALRGLRITNAADVATTQPRGVVTFTGVFTNTGQVPYYGLTVDDSFVGTGDDAVYGGDATATSGSLVAVPGSGIISWTGDLPVGASVTVTGTVTVRDPDRADHRLVTVLSTAASASNCAVGSSDPVCRTDVRVLEPGLDVRTTADTATVSPGGRVAYTLTLVNTGETDQVGVEVDQALGGVLDEATFDADATAGGGTATLDGTTLRWAGDVPRGQTVTVTFSVTVSSPALGDKLLVTRATSDAVGSTCPVRGTPAAACTSTVRILVPAFATSISADRTSTTPGGVVTWTVALANTGETDAGGAVVDVLLADVLDDATYAGDAVTSSGGVALAGSTLTWTGDLPVGASATVTFSTTATSPPTGDRHLVAALDTRVPGGSCGSGTGAPGCSATVDVLLPGLTVTTAASAASATPGDEVRLTITVTNSGETAYPAATVTTALADVLDDARVSGTPSASTGSVALAGTDLVWSGGLAVGATATITVTVVVEPASALGDHRLVATAVSDDAGSSCPAGGSDGLCGVSVAVLVPSLAVRTSADRPTTTPGGVVTWTTTITNDGETAQDDVTVSTSLAGLLAEATYAGDARVTGGGTLAYDAPSLTWTGSLGVGAGVSITYSVGVNSPATGDRELSTSVVSSAPGSTCPPAGTAAGCSAKVQVLVPALQITKAASTSSVVAGGTVQYTVTVVNTGQTAYAPATFRDDLAGVLDDATDAGDATATSGTVERTGDTLVWSGPLAVGARATITYSVVTTFPANGDHVLRNTAVSESPGSSCVPGTTRARCRSTVDVLVPALDISKTASATSVVAGGSLGYTVTATNTGQADYASASFSDDLAGVLDDARYAGDAGGTGGSVAYADGVLTWTGPLARGATVVLTYTVAVDPADRGDRRLVNTVTSPTLGSTCPADAPAPGCRTTTGVDADVLTLSGVTPSFRLTGLPGDTVQQDEAVNLTVTTNSVGGYSVSVQAAADRLTAPGTRDTIPVQRLGVRPSGDGAAPFTPVDPDQAVQVHTQDRPSAPGGDAVSNDYRVDIPFVDAAEYGTTLEYVATAR</sequence>
<dbReference type="InterPro" id="IPR047589">
    <property type="entry name" value="DUF11_rpt"/>
</dbReference>
<dbReference type="Proteomes" id="UP000198504">
    <property type="component" value="Unassembled WGS sequence"/>
</dbReference>
<reference evidence="6" key="1">
    <citation type="submission" date="2016-10" db="EMBL/GenBank/DDBJ databases">
        <authorList>
            <person name="Varghese N."/>
            <person name="Submissions S."/>
        </authorList>
    </citation>
    <scope>NUCLEOTIDE SEQUENCE [LARGE SCALE GENOMIC DNA]</scope>
    <source>
        <strain evidence="6">CGMCC 4.6856</strain>
    </source>
</reference>
<dbReference type="GO" id="GO:0000272">
    <property type="term" value="P:polysaccharide catabolic process"/>
    <property type="evidence" value="ECO:0007669"/>
    <property type="project" value="UniProtKB-KW"/>
</dbReference>
<dbReference type="RefSeq" id="WP_091186429.1">
    <property type="nucleotide sequence ID" value="NZ_FOFA01000012.1"/>
</dbReference>
<dbReference type="GO" id="GO:0016798">
    <property type="term" value="F:hydrolase activity, acting on glycosyl bonds"/>
    <property type="evidence" value="ECO:0007669"/>
    <property type="project" value="UniProtKB-KW"/>
</dbReference>
<feature type="compositionally biased region" description="Polar residues" evidence="3">
    <location>
        <begin position="457"/>
        <end position="481"/>
    </location>
</feature>
<dbReference type="CDD" id="cd00063">
    <property type="entry name" value="FN3"/>
    <property type="match status" value="2"/>
</dbReference>
<dbReference type="Pfam" id="PF00041">
    <property type="entry name" value="fn3"/>
    <property type="match status" value="2"/>
</dbReference>
<evidence type="ECO:0000256" key="2">
    <source>
        <dbReference type="ARBA" id="ARBA00023326"/>
    </source>
</evidence>
<keyword evidence="2" id="KW-0119">Carbohydrate metabolism</keyword>
<keyword evidence="1" id="KW-0378">Hydrolase</keyword>
<dbReference type="Pfam" id="PF25549">
    <property type="entry name" value="DUF7927"/>
    <property type="match status" value="20"/>
</dbReference>
<keyword evidence="1" id="KW-0326">Glycosidase</keyword>
<keyword evidence="6" id="KW-1185">Reference proteome</keyword>
<dbReference type="GO" id="GO:0005509">
    <property type="term" value="F:calcium ion binding"/>
    <property type="evidence" value="ECO:0007669"/>
    <property type="project" value="InterPro"/>
</dbReference>
<dbReference type="Pfam" id="PF05345">
    <property type="entry name" value="He_PIG"/>
    <property type="match status" value="3"/>
</dbReference>
<protein>
    <submittedName>
        <fullName evidence="5">Conserved repeat domain-containing protein</fullName>
    </submittedName>
</protein>
<evidence type="ECO:0000313" key="5">
    <source>
        <dbReference type="EMBL" id="SER30994.1"/>
    </source>
</evidence>
<dbReference type="EMBL" id="FOFA01000012">
    <property type="protein sequence ID" value="SER30994.1"/>
    <property type="molecule type" value="Genomic_DNA"/>
</dbReference>
<dbReference type="InterPro" id="IPR013320">
    <property type="entry name" value="ConA-like_dom_sf"/>
</dbReference>
<dbReference type="OrthoDB" id="158862at2"/>
<dbReference type="Gene3D" id="2.60.40.10">
    <property type="entry name" value="Immunoglobulins"/>
    <property type="match status" value="12"/>
</dbReference>
<dbReference type="PRINTS" id="PR00014">
    <property type="entry name" value="FNTYPEIII"/>
</dbReference>
<feature type="domain" description="Fibronectin type-III" evidence="4">
    <location>
        <begin position="680"/>
        <end position="774"/>
    </location>
</feature>
<feature type="compositionally biased region" description="Low complexity" evidence="3">
    <location>
        <begin position="1394"/>
        <end position="1405"/>
    </location>
</feature>
<dbReference type="SUPFAM" id="SSF49899">
    <property type="entry name" value="Concanavalin A-like lectins/glucanases"/>
    <property type="match status" value="1"/>
</dbReference>
<dbReference type="InterPro" id="IPR051172">
    <property type="entry name" value="Chlamydia_OmcB"/>
</dbReference>
<name>A0A1H9N4Y8_9ACTN</name>
<evidence type="ECO:0000259" key="4">
    <source>
        <dbReference type="PROSITE" id="PS50853"/>
    </source>
</evidence>
<dbReference type="PROSITE" id="PS50853">
    <property type="entry name" value="FN3"/>
    <property type="match status" value="2"/>
</dbReference>
<dbReference type="NCBIfam" id="TIGR01451">
    <property type="entry name" value="B_ant_repeat"/>
    <property type="match status" value="6"/>
</dbReference>
<evidence type="ECO:0000256" key="1">
    <source>
        <dbReference type="ARBA" id="ARBA00023295"/>
    </source>
</evidence>
<accession>A0A1H9N4Y8</accession>
<dbReference type="SUPFAM" id="SSF49265">
    <property type="entry name" value="Fibronectin type III"/>
    <property type="match status" value="1"/>
</dbReference>
<dbReference type="SUPFAM" id="SSF49313">
    <property type="entry name" value="Cadherin-like"/>
    <property type="match status" value="3"/>
</dbReference>
<feature type="region of interest" description="Disordered" evidence="3">
    <location>
        <begin position="456"/>
        <end position="482"/>
    </location>
</feature>